<dbReference type="SUPFAM" id="SSF51569">
    <property type="entry name" value="Aldolase"/>
    <property type="match status" value="1"/>
</dbReference>
<feature type="binding site" evidence="3">
    <location>
        <position position="103"/>
    </location>
    <ligand>
        <name>Zn(2+)</name>
        <dbReference type="ChEBI" id="CHEBI:29105"/>
        <label>2</label>
    </ligand>
</feature>
<dbReference type="Pfam" id="PF01116">
    <property type="entry name" value="F_bP_aldolase"/>
    <property type="match status" value="1"/>
</dbReference>
<organism evidence="4 5">
    <name type="scientific">Virgibacillus dokdonensis</name>
    <dbReference type="NCBI Taxonomy" id="302167"/>
    <lineage>
        <taxon>Bacteria</taxon>
        <taxon>Bacillati</taxon>
        <taxon>Bacillota</taxon>
        <taxon>Bacilli</taxon>
        <taxon>Bacillales</taxon>
        <taxon>Bacillaceae</taxon>
        <taxon>Virgibacillus</taxon>
    </lineage>
</organism>
<dbReference type="KEGG" id="vpn:A21D_01925"/>
<dbReference type="EC" id="4.1.2.13" evidence="4"/>
<sequence>MLVTLKEVMEVAEKRNCGIAAINTPTFESLVAAISAAEKNTTPIIIQHAQSHEYINQIETIGPAMITLAKHASIPICAHIDHGESINYLEKGLQLGFTSIMYDGSRLPYEENVQKTREAVRLANEFGASVEGELGIMIGNEIGEHTQEVNEEDNYTDPQLAYKFVKETNIDALAASFGTVHGFYRHKPNLDYKRIKEIATLTNLPLVMHGGSGLSSKEYKLSIKNGVKKINYYTYGAKVGADATKNCINNNDAVLFSEISRYAQDAMEKDFQQIIDVFKSITE</sequence>
<feature type="binding site" evidence="2">
    <location>
        <position position="182"/>
    </location>
    <ligand>
        <name>dihydroxyacetone phosphate</name>
        <dbReference type="ChEBI" id="CHEBI:57642"/>
    </ligand>
</feature>
<accession>A0A2K9IZB1</accession>
<keyword evidence="3" id="KW-0862">Zinc</keyword>
<protein>
    <submittedName>
        <fullName evidence="4">Putative fructose-bisphosphate aldolase</fullName>
        <ecNumber evidence="4">4.1.2.13</ecNumber>
    </submittedName>
</protein>
<feature type="binding site" evidence="3">
    <location>
        <position position="209"/>
    </location>
    <ligand>
        <name>Zn(2+)</name>
        <dbReference type="ChEBI" id="CHEBI:29105"/>
        <label>1</label>
        <note>catalytic</note>
    </ligand>
</feature>
<dbReference type="STRING" id="302167.GCA_900166595_00651"/>
<keyword evidence="3" id="KW-0479">Metal-binding</keyword>
<dbReference type="InterPro" id="IPR050246">
    <property type="entry name" value="Class_II_FBP_aldolase"/>
</dbReference>
<evidence type="ECO:0000313" key="5">
    <source>
        <dbReference type="Proteomes" id="UP000234237"/>
    </source>
</evidence>
<dbReference type="NCBIfam" id="TIGR00167">
    <property type="entry name" value="cbbA"/>
    <property type="match status" value="1"/>
</dbReference>
<evidence type="ECO:0000256" key="2">
    <source>
        <dbReference type="PIRSR" id="PIRSR001359-2"/>
    </source>
</evidence>
<reference evidence="5" key="1">
    <citation type="submission" date="2016-11" db="EMBL/GenBank/DDBJ databases">
        <title>Complete genome sequence of Virgibacillus pantothenticus 21D, a halophilic bacterium isolated from the deep hypersaline anoxic basin Discovery in the Mediterranean Sea.</title>
        <authorList>
            <person name="Zeaiter Z."/>
            <person name="Booth J.M."/>
            <person name="Prosdocimi E.M."/>
            <person name="Mapelli F."/>
            <person name="Fusi M."/>
            <person name="Daffonchio D."/>
            <person name="Borin S."/>
            <person name="Crotti E."/>
        </authorList>
    </citation>
    <scope>NUCLEOTIDE SEQUENCE [LARGE SCALE GENOMIC DNA]</scope>
    <source>
        <strain evidence="5">21D</strain>
    </source>
</reference>
<evidence type="ECO:0000256" key="1">
    <source>
        <dbReference type="PIRSR" id="PIRSR001359-1"/>
    </source>
</evidence>
<feature type="binding site" evidence="3">
    <location>
        <position position="133"/>
    </location>
    <ligand>
        <name>Zn(2+)</name>
        <dbReference type="ChEBI" id="CHEBI:29105"/>
        <label>2</label>
    </ligand>
</feature>
<dbReference type="PIRSF" id="PIRSF001359">
    <property type="entry name" value="F_bP_aldolase_II"/>
    <property type="match status" value="1"/>
</dbReference>
<dbReference type="InterPro" id="IPR013785">
    <property type="entry name" value="Aldolase_TIM"/>
</dbReference>
<name>A0A2K9IZB1_9BACI</name>
<evidence type="ECO:0000256" key="3">
    <source>
        <dbReference type="PIRSR" id="PIRSR001359-3"/>
    </source>
</evidence>
<gene>
    <name evidence="4" type="primary">fbaA_2</name>
    <name evidence="4" type="ORF">A21D_01925</name>
</gene>
<dbReference type="PANTHER" id="PTHR30304:SF0">
    <property type="entry name" value="D-TAGATOSE-1,6-BISPHOSPHATE ALDOLASE SUBUNIT GATY-RELATED"/>
    <property type="match status" value="1"/>
</dbReference>
<dbReference type="RefSeq" id="WP_101933324.1">
    <property type="nucleotide sequence ID" value="NZ_CP018622.1"/>
</dbReference>
<feature type="active site" description="Proton donor" evidence="1">
    <location>
        <position position="81"/>
    </location>
</feature>
<dbReference type="AlphaFoldDB" id="A0A2K9IZB1"/>
<dbReference type="GO" id="GO:0005975">
    <property type="term" value="P:carbohydrate metabolic process"/>
    <property type="evidence" value="ECO:0007669"/>
    <property type="project" value="InterPro"/>
</dbReference>
<feature type="binding site" evidence="2">
    <location>
        <begin position="231"/>
        <end position="234"/>
    </location>
    <ligand>
        <name>dihydroxyacetone phosphate</name>
        <dbReference type="ChEBI" id="CHEBI:57642"/>
    </ligand>
</feature>
<feature type="binding site" evidence="2">
    <location>
        <begin position="210"/>
        <end position="212"/>
    </location>
    <ligand>
        <name>dihydroxyacetone phosphate</name>
        <dbReference type="ChEBI" id="CHEBI:57642"/>
    </ligand>
</feature>
<keyword evidence="4" id="KW-0456">Lyase</keyword>
<dbReference type="InterPro" id="IPR000771">
    <property type="entry name" value="FBA_II"/>
</dbReference>
<dbReference type="Proteomes" id="UP000234237">
    <property type="component" value="Chromosome"/>
</dbReference>
<dbReference type="EMBL" id="CP018622">
    <property type="protein sequence ID" value="AUJ25006.1"/>
    <property type="molecule type" value="Genomic_DNA"/>
</dbReference>
<dbReference type="Gene3D" id="3.20.20.70">
    <property type="entry name" value="Aldolase class I"/>
    <property type="match status" value="1"/>
</dbReference>
<dbReference type="GO" id="GO:0008270">
    <property type="term" value="F:zinc ion binding"/>
    <property type="evidence" value="ECO:0007669"/>
    <property type="project" value="InterPro"/>
</dbReference>
<dbReference type="PANTHER" id="PTHR30304">
    <property type="entry name" value="D-TAGATOSE-1,6-BISPHOSPHATE ALDOLASE"/>
    <property type="match status" value="1"/>
</dbReference>
<feature type="binding site" evidence="3">
    <location>
        <position position="181"/>
    </location>
    <ligand>
        <name>Zn(2+)</name>
        <dbReference type="ChEBI" id="CHEBI:29105"/>
        <label>1</label>
        <note>catalytic</note>
    </ligand>
</feature>
<proteinExistence type="predicted"/>
<evidence type="ECO:0000313" key="4">
    <source>
        <dbReference type="EMBL" id="AUJ25006.1"/>
    </source>
</evidence>
<comment type="cofactor">
    <cofactor evidence="3">
        <name>Zn(2+)</name>
        <dbReference type="ChEBI" id="CHEBI:29105"/>
    </cofactor>
    <text evidence="3">Binds 2 Zn(2+) ions per subunit. One is catalytic and the other provides a structural contribution.</text>
</comment>
<dbReference type="GO" id="GO:0004332">
    <property type="term" value="F:fructose-bisphosphate aldolase activity"/>
    <property type="evidence" value="ECO:0007669"/>
    <property type="project" value="UniProtKB-EC"/>
</dbReference>
<feature type="binding site" evidence="3">
    <location>
        <position position="82"/>
    </location>
    <ligand>
        <name>Zn(2+)</name>
        <dbReference type="ChEBI" id="CHEBI:29105"/>
        <label>1</label>
        <note>catalytic</note>
    </ligand>
</feature>